<dbReference type="InterPro" id="IPR016163">
    <property type="entry name" value="Ald_DH_C"/>
</dbReference>
<keyword evidence="4" id="KW-1185">Reference proteome</keyword>
<comment type="caution">
    <text evidence="3">The sequence shown here is derived from an EMBL/GenBank/DDBJ whole genome shotgun (WGS) entry which is preliminary data.</text>
</comment>
<evidence type="ECO:0000259" key="2">
    <source>
        <dbReference type="Pfam" id="PF00171"/>
    </source>
</evidence>
<dbReference type="AlphaFoldDB" id="A0A084JS72"/>
<dbReference type="PANTHER" id="PTHR11699">
    <property type="entry name" value="ALDEHYDE DEHYDROGENASE-RELATED"/>
    <property type="match status" value="1"/>
</dbReference>
<dbReference type="InterPro" id="IPR016161">
    <property type="entry name" value="Ald_DH/histidinol_DH"/>
</dbReference>
<dbReference type="RefSeq" id="WP_038277202.1">
    <property type="nucleotide sequence ID" value="NZ_JPME01000002.1"/>
</dbReference>
<keyword evidence="1" id="KW-0560">Oxidoreductase</keyword>
<dbReference type="EMBL" id="JPME01000002">
    <property type="protein sequence ID" value="KEZ91806.1"/>
    <property type="molecule type" value="Genomic_DNA"/>
</dbReference>
<dbReference type="Gene3D" id="3.40.605.10">
    <property type="entry name" value="Aldehyde Dehydrogenase, Chain A, domain 1"/>
    <property type="match status" value="1"/>
</dbReference>
<protein>
    <submittedName>
        <fullName evidence="3">Succinate-semialdehyde dehydrogenase</fullName>
    </submittedName>
</protein>
<evidence type="ECO:0000313" key="3">
    <source>
        <dbReference type="EMBL" id="KEZ91806.1"/>
    </source>
</evidence>
<dbReference type="CDD" id="cd07122">
    <property type="entry name" value="ALDH_F20_ACDH"/>
    <property type="match status" value="1"/>
</dbReference>
<dbReference type="GO" id="GO:0016620">
    <property type="term" value="F:oxidoreductase activity, acting on the aldehyde or oxo group of donors, NAD or NADP as acceptor"/>
    <property type="evidence" value="ECO:0007669"/>
    <property type="project" value="InterPro"/>
</dbReference>
<dbReference type="InterPro" id="IPR016162">
    <property type="entry name" value="Ald_DH_N"/>
</dbReference>
<evidence type="ECO:0000313" key="4">
    <source>
        <dbReference type="Proteomes" id="UP000028525"/>
    </source>
</evidence>
<gene>
    <name evidence="3" type="ORF">IO98_01110</name>
</gene>
<accession>A0A084JS72</accession>
<evidence type="ECO:0000256" key="1">
    <source>
        <dbReference type="ARBA" id="ARBA00023002"/>
    </source>
</evidence>
<feature type="domain" description="Aldehyde dehydrogenase" evidence="2">
    <location>
        <begin position="5"/>
        <end position="263"/>
    </location>
</feature>
<dbReference type="SUPFAM" id="SSF53720">
    <property type="entry name" value="ALDH-like"/>
    <property type="match status" value="1"/>
</dbReference>
<dbReference type="OrthoDB" id="9804734at2"/>
<dbReference type="STRING" id="29354.IO98_01110"/>
<reference evidence="3 4" key="1">
    <citation type="submission" date="2014-07" db="EMBL/GenBank/DDBJ databases">
        <title>Draft genome of Clostridium celerecrescens 152B isolated from sediments associated with methane hydrate from Krishna Godavari basin.</title>
        <authorList>
            <person name="Honkalas V.S."/>
            <person name="Dabir A.P."/>
            <person name="Arora P."/>
            <person name="Dhakephalkar P.K."/>
        </authorList>
    </citation>
    <scope>NUCLEOTIDE SEQUENCE [LARGE SCALE GENOMIC DNA]</scope>
    <source>
        <strain evidence="3 4">152B</strain>
    </source>
</reference>
<proteinExistence type="predicted"/>
<dbReference type="Pfam" id="PF00171">
    <property type="entry name" value="Aldedh"/>
    <property type="match status" value="1"/>
</dbReference>
<name>A0A084JS72_9FIRM</name>
<organism evidence="3 4">
    <name type="scientific">Lacrimispora celerecrescens</name>
    <dbReference type="NCBI Taxonomy" id="29354"/>
    <lineage>
        <taxon>Bacteria</taxon>
        <taxon>Bacillati</taxon>
        <taxon>Bacillota</taxon>
        <taxon>Clostridia</taxon>
        <taxon>Lachnospirales</taxon>
        <taxon>Lachnospiraceae</taxon>
        <taxon>Lacrimispora</taxon>
    </lineage>
</organism>
<dbReference type="InterPro" id="IPR015590">
    <property type="entry name" value="Aldehyde_DH_dom"/>
</dbReference>
<sequence>MGSYVHTLVERSRRAQEILATYDQAKTDEIVKMFAKVVFDHAEPLAKLAVEESRMGVYEDKILKNKGKSRIIWNAMKGRKSVGILGRDEEAGIIEMAKPMGIIAAATPCTNPVVTPMCNAMFAIKCQNAIIIAPHPRGRKCAAAVADLYYKELDRMGVPRDIFLVMEEPSVERTTELMAACDAVIATGGMAMVKSAYSSGKPSYGVGPGNVQGLIDEGINYKEAAGRMIASRIFDNGIICSGTQSIIAPEKDYEEILKEFEDQGAYVIDDPDVTAKLAKVVFPGGAISKHVVGQSVQAIAGMAGISIPEDRKVIVVKPERYGAGIVWSKEKMCPIMAAYSYKTWEEAVEIAHQNLLVEGEGHSADIQSDNRTHIEYAGVKLPVSRVMVNQISSSMAGGAFANSLNPTTTLGCGSWGNNAISENLFYTHLMNKSRIVLVKKNWKQPSDEEIFS</sequence>
<dbReference type="Proteomes" id="UP000028525">
    <property type="component" value="Unassembled WGS sequence"/>
</dbReference>
<dbReference type="Gene3D" id="3.40.309.10">
    <property type="entry name" value="Aldehyde Dehydrogenase, Chain A, domain 2"/>
    <property type="match status" value="1"/>
</dbReference>